<feature type="transmembrane region" description="Helical" evidence="1">
    <location>
        <begin position="1047"/>
        <end position="1073"/>
    </location>
</feature>
<evidence type="ECO:0000256" key="1">
    <source>
        <dbReference type="SAM" id="Phobius"/>
    </source>
</evidence>
<dbReference type="InterPro" id="IPR027463">
    <property type="entry name" value="AcrB_DN_DC_subdom"/>
</dbReference>
<dbReference type="SUPFAM" id="SSF82866">
    <property type="entry name" value="Multidrug efflux transporter AcrB transmembrane domain"/>
    <property type="match status" value="2"/>
</dbReference>
<gene>
    <name evidence="2" type="primary">mdtB</name>
    <name evidence="2" type="ORF">CA85_47740</name>
</gene>
<proteinExistence type="predicted"/>
<keyword evidence="1" id="KW-0812">Transmembrane</keyword>
<dbReference type="Pfam" id="PF00873">
    <property type="entry name" value="ACR_tran"/>
    <property type="match status" value="2"/>
</dbReference>
<feature type="transmembrane region" description="Helical" evidence="1">
    <location>
        <begin position="1016"/>
        <end position="1035"/>
    </location>
</feature>
<feature type="transmembrane region" description="Helical" evidence="1">
    <location>
        <begin position="461"/>
        <end position="478"/>
    </location>
</feature>
<dbReference type="Gene3D" id="3.30.70.1320">
    <property type="entry name" value="Multidrug efflux transporter AcrB pore domain like"/>
    <property type="match status" value="1"/>
</dbReference>
<dbReference type="OrthoDB" id="9806532at2"/>
<dbReference type="PRINTS" id="PR00702">
    <property type="entry name" value="ACRIFLAVINRP"/>
</dbReference>
<name>A0A5C5WZ07_9BACT</name>
<keyword evidence="1" id="KW-1133">Transmembrane helix</keyword>
<dbReference type="Gene3D" id="1.20.1640.10">
    <property type="entry name" value="Multidrug efflux transporter AcrB transmembrane domain"/>
    <property type="match status" value="2"/>
</dbReference>
<evidence type="ECO:0000313" key="2">
    <source>
        <dbReference type="EMBL" id="TWT55876.1"/>
    </source>
</evidence>
<feature type="transmembrane region" description="Helical" evidence="1">
    <location>
        <begin position="12"/>
        <end position="31"/>
    </location>
</feature>
<dbReference type="AlphaFoldDB" id="A0A5C5WZ07"/>
<dbReference type="RefSeq" id="WP_146393578.1">
    <property type="nucleotide sequence ID" value="NZ_SJPK01000021.1"/>
</dbReference>
<dbReference type="SUPFAM" id="SSF82714">
    <property type="entry name" value="Multidrug efflux transporter AcrB TolC docking domain, DN and DC subdomains"/>
    <property type="match status" value="2"/>
</dbReference>
<accession>A0A5C5WZ07</accession>
<dbReference type="EMBL" id="SJPK01000021">
    <property type="protein sequence ID" value="TWT55876.1"/>
    <property type="molecule type" value="Genomic_DNA"/>
</dbReference>
<dbReference type="Gene3D" id="3.30.70.1430">
    <property type="entry name" value="Multidrug efflux transporter AcrB pore domain"/>
    <property type="match status" value="2"/>
</dbReference>
<sequence length="1089" mass="119271">MKRVLSWAIHNAPGMNVVMLALILVGAASFWSMRREVFPEFELEVVMIQVPYPGATPQDTEEAICQKIEEAIRSINGIKKVTSIAMEGSGYVLAELESDVGDVSSVMAEIDREVEGIPSFPDLAEDATVEQITFRETAIRVGVVGPDDRTHHGELALREVAERVRAEMLLLPTVTVAELMGTRPYQIDVEIPEETLRSYGLTLDQVAAIIRARNIELPGGQLKSSGQEILLRAKNKGRIGSEIEDLPLITQPGGVVLTVDDLGVVRDEFEDITATGEINGEPAMVINVQRTKSEDLLALVDDVRDYAEKAKADLPPGYRLVLWNDTSTDVRDRIALLTRNGAQGLTLVFLVLAFFLEVRLAFWVALGIPISIMGAGAALAYGDQTLNMLSLFSFLIALGIVVDDAIVIGENIYAHRQMGKSLMDASVDGATEVLPSVAASIATTVLAFSPMFFVSGVMGKFMAVIPFAVIAMLLISLWESTFVLPCHLAHSHHGFFRMLAIVTYPLRPFALLLFWINSHASDAMEWFARRVYVPTLHFCLRNPVLPIAVAVGMLVGTIGMVRGGIVKSVLFPKTDNNYLQATVVFPNGTPASATDRATRRMEEALVTVNNQIANERAAVENRTVQDIYTKDSTASESENTYIGPVRLAYREVGSITNTQGPMGGQSGAGSNSGQIFAELRGPEIRNINSDELINRWRHEVGEIPGVEKVTFGSVGTGPGGKPIEFKLLAASEHIDELLAATETMKDRVAKFAGVYDISDDNTPGKWEFQFKVKDSALSTGVTPTDLGQTVRNTYYGAEVMRLQRGRHEVKLMVRYPREERASLVNFREIQVSDNLGTLRPIGELAEVELQRGFSEINRVDQQRSITIAADLDETTANADVIIGELKDDYLPEFARMYPNVSIRWEGQQEQSRESVGSLVMGFAVAVLCMFVLLVLQFRSYAQPLLILAIVPFGMIGAVWGHGILGLPLTLFSMFGLVALAGVVVNDSIVLIDFINSRVRAGRAPLEALLEAGQRRFRPILLTSMTTVAGLLPLLFEKSFQAQLLIPMAASLAFGLMLATVLVLLLIPVLYLLYLLTLQAFGISFVEVQE</sequence>
<feature type="transmembrane region" description="Helical" evidence="1">
    <location>
        <begin position="915"/>
        <end position="937"/>
    </location>
</feature>
<dbReference type="GO" id="GO:0042910">
    <property type="term" value="F:xenobiotic transmembrane transporter activity"/>
    <property type="evidence" value="ECO:0007669"/>
    <property type="project" value="TreeGrafter"/>
</dbReference>
<feature type="transmembrane region" description="Helical" evidence="1">
    <location>
        <begin position="538"/>
        <end position="561"/>
    </location>
</feature>
<dbReference type="Gene3D" id="3.30.70.1440">
    <property type="entry name" value="Multidrug efflux transporter AcrB pore domain"/>
    <property type="match status" value="1"/>
</dbReference>
<dbReference type="GO" id="GO:0005886">
    <property type="term" value="C:plasma membrane"/>
    <property type="evidence" value="ECO:0007669"/>
    <property type="project" value="TreeGrafter"/>
</dbReference>
<dbReference type="PANTHER" id="PTHR32063:SF33">
    <property type="entry name" value="RND SUPERFAMILY EFFLUX PUMP PERMEASE COMPONENT"/>
    <property type="match status" value="1"/>
</dbReference>
<dbReference type="InterPro" id="IPR001036">
    <property type="entry name" value="Acrflvin-R"/>
</dbReference>
<feature type="transmembrane region" description="Helical" evidence="1">
    <location>
        <begin position="389"/>
        <end position="413"/>
    </location>
</feature>
<feature type="transmembrane region" description="Helical" evidence="1">
    <location>
        <begin position="944"/>
        <end position="964"/>
    </location>
</feature>
<dbReference type="Proteomes" id="UP000318053">
    <property type="component" value="Unassembled WGS sequence"/>
</dbReference>
<reference evidence="2 3" key="1">
    <citation type="submission" date="2019-02" db="EMBL/GenBank/DDBJ databases">
        <title>Deep-cultivation of Planctomycetes and their phenomic and genomic characterization uncovers novel biology.</title>
        <authorList>
            <person name="Wiegand S."/>
            <person name="Jogler M."/>
            <person name="Boedeker C."/>
            <person name="Pinto D."/>
            <person name="Vollmers J."/>
            <person name="Rivas-Marin E."/>
            <person name="Kohn T."/>
            <person name="Peeters S.H."/>
            <person name="Heuer A."/>
            <person name="Rast P."/>
            <person name="Oberbeckmann S."/>
            <person name="Bunk B."/>
            <person name="Jeske O."/>
            <person name="Meyerdierks A."/>
            <person name="Storesund J.E."/>
            <person name="Kallscheuer N."/>
            <person name="Luecker S."/>
            <person name="Lage O.M."/>
            <person name="Pohl T."/>
            <person name="Merkel B.J."/>
            <person name="Hornburger P."/>
            <person name="Mueller R.-W."/>
            <person name="Bruemmer F."/>
            <person name="Labrenz M."/>
            <person name="Spormann A.M."/>
            <person name="Op Den Camp H."/>
            <person name="Overmann J."/>
            <person name="Amann R."/>
            <person name="Jetten M.S.M."/>
            <person name="Mascher T."/>
            <person name="Medema M.H."/>
            <person name="Devos D.P."/>
            <person name="Kaster A.-K."/>
            <person name="Ovreas L."/>
            <person name="Rohde M."/>
            <person name="Galperin M.Y."/>
            <person name="Jogler C."/>
        </authorList>
    </citation>
    <scope>NUCLEOTIDE SEQUENCE [LARGE SCALE GENOMIC DNA]</scope>
    <source>
        <strain evidence="2 3">CA85</strain>
    </source>
</reference>
<feature type="transmembrane region" description="Helical" evidence="1">
    <location>
        <begin position="433"/>
        <end position="454"/>
    </location>
</feature>
<keyword evidence="3" id="KW-1185">Reference proteome</keyword>
<protein>
    <submittedName>
        <fullName evidence="2">Multidrug resistance protein MdtB</fullName>
    </submittedName>
</protein>
<feature type="transmembrane region" description="Helical" evidence="1">
    <location>
        <begin position="362"/>
        <end position="382"/>
    </location>
</feature>
<feature type="transmembrane region" description="Helical" evidence="1">
    <location>
        <begin position="498"/>
        <end position="517"/>
    </location>
</feature>
<evidence type="ECO:0000313" key="3">
    <source>
        <dbReference type="Proteomes" id="UP000318053"/>
    </source>
</evidence>
<dbReference type="Gene3D" id="3.30.2090.10">
    <property type="entry name" value="Multidrug efflux transporter AcrB TolC docking domain, DN and DC subdomains"/>
    <property type="match status" value="2"/>
</dbReference>
<feature type="transmembrane region" description="Helical" evidence="1">
    <location>
        <begin position="970"/>
        <end position="995"/>
    </location>
</feature>
<organism evidence="2 3">
    <name type="scientific">Allorhodopirellula solitaria</name>
    <dbReference type="NCBI Taxonomy" id="2527987"/>
    <lineage>
        <taxon>Bacteria</taxon>
        <taxon>Pseudomonadati</taxon>
        <taxon>Planctomycetota</taxon>
        <taxon>Planctomycetia</taxon>
        <taxon>Pirellulales</taxon>
        <taxon>Pirellulaceae</taxon>
        <taxon>Allorhodopirellula</taxon>
    </lineage>
</organism>
<dbReference type="SUPFAM" id="SSF82693">
    <property type="entry name" value="Multidrug efflux transporter AcrB pore domain, PN1, PN2, PC1 and PC2 subdomains"/>
    <property type="match status" value="2"/>
</dbReference>
<keyword evidence="1" id="KW-0472">Membrane</keyword>
<comment type="caution">
    <text evidence="2">The sequence shown here is derived from an EMBL/GenBank/DDBJ whole genome shotgun (WGS) entry which is preliminary data.</text>
</comment>
<dbReference type="PANTHER" id="PTHR32063">
    <property type="match status" value="1"/>
</dbReference>